<evidence type="ECO:0000313" key="2">
    <source>
        <dbReference type="EMBL" id="KAJ9149228.1"/>
    </source>
</evidence>
<protein>
    <recommendedName>
        <fullName evidence="1">2EXR domain-containing protein</fullName>
    </recommendedName>
</protein>
<dbReference type="InterPro" id="IPR045518">
    <property type="entry name" value="2EXR"/>
</dbReference>
<organism evidence="2 3">
    <name type="scientific">Pleurostoma richardsiae</name>
    <dbReference type="NCBI Taxonomy" id="41990"/>
    <lineage>
        <taxon>Eukaryota</taxon>
        <taxon>Fungi</taxon>
        <taxon>Dikarya</taxon>
        <taxon>Ascomycota</taxon>
        <taxon>Pezizomycotina</taxon>
        <taxon>Sordariomycetes</taxon>
        <taxon>Sordariomycetidae</taxon>
        <taxon>Calosphaeriales</taxon>
        <taxon>Pleurostomataceae</taxon>
        <taxon>Pleurostoma</taxon>
    </lineage>
</organism>
<dbReference type="Proteomes" id="UP001174694">
    <property type="component" value="Unassembled WGS sequence"/>
</dbReference>
<keyword evidence="3" id="KW-1185">Reference proteome</keyword>
<sequence length="378" mass="43206">MPNSKSVKKVKAKKPTAAKMKGSQRIAREIKAMKLAATKIVAMRPKGKRAKPGNFILFPHLPEELQLMVWEEAAKTACPPASVFRFTLSISPRPSGRGSVLNFSPLKEVESLTRDRRALLATSRNARKVMLRRFGSTMFDIPYTPACGVSRKTMRLPFNPMTDVFCLDGTLGEIYHNLVFIATSNQIGLLKMVHNFGISVRDDGMDMIGRMIYDRARDLLNDDVKKALGKLPVLRRFFFVVPQLLTAARLRVTKKRDLYLDRSLQELDIVDTFDPDEDLDDDQEEPEPPRLFSDIVTGWCDWVDGPREDFPPQGFRSVYDRELLRGVRVLARIYRAVHEFPEKNRATPAWEYRLAHHVEYGVLVRMREPAGRIKAYEG</sequence>
<dbReference type="AlphaFoldDB" id="A0AA38RVH4"/>
<evidence type="ECO:0000259" key="1">
    <source>
        <dbReference type="Pfam" id="PF20150"/>
    </source>
</evidence>
<feature type="domain" description="2EXR" evidence="1">
    <location>
        <begin position="55"/>
        <end position="164"/>
    </location>
</feature>
<proteinExistence type="predicted"/>
<accession>A0AA38RVH4</accession>
<dbReference type="EMBL" id="JANBVO010000010">
    <property type="protein sequence ID" value="KAJ9149228.1"/>
    <property type="molecule type" value="Genomic_DNA"/>
</dbReference>
<name>A0AA38RVH4_9PEZI</name>
<reference evidence="2" key="1">
    <citation type="submission" date="2022-07" db="EMBL/GenBank/DDBJ databases">
        <title>Fungi with potential for degradation of polypropylene.</title>
        <authorList>
            <person name="Gostincar C."/>
        </authorList>
    </citation>
    <scope>NUCLEOTIDE SEQUENCE</scope>
    <source>
        <strain evidence="2">EXF-13308</strain>
    </source>
</reference>
<comment type="caution">
    <text evidence="2">The sequence shown here is derived from an EMBL/GenBank/DDBJ whole genome shotgun (WGS) entry which is preliminary data.</text>
</comment>
<gene>
    <name evidence="2" type="ORF">NKR23_g4291</name>
</gene>
<dbReference type="Pfam" id="PF20150">
    <property type="entry name" value="2EXR"/>
    <property type="match status" value="1"/>
</dbReference>
<evidence type="ECO:0000313" key="3">
    <source>
        <dbReference type="Proteomes" id="UP001174694"/>
    </source>
</evidence>